<evidence type="ECO:0000313" key="3">
    <source>
        <dbReference type="Proteomes" id="UP001205740"/>
    </source>
</evidence>
<organism evidence="2 3">
    <name type="scientific">Williamsia serinedens</name>
    <dbReference type="NCBI Taxonomy" id="391736"/>
    <lineage>
        <taxon>Bacteria</taxon>
        <taxon>Bacillati</taxon>
        <taxon>Actinomycetota</taxon>
        <taxon>Actinomycetes</taxon>
        <taxon>Mycobacteriales</taxon>
        <taxon>Nocardiaceae</taxon>
        <taxon>Williamsia</taxon>
    </lineage>
</organism>
<keyword evidence="3" id="KW-1185">Reference proteome</keyword>
<accession>A0ABT1GZP3</accession>
<gene>
    <name evidence="2" type="ORF">LX12_001661</name>
</gene>
<evidence type="ECO:0000256" key="1">
    <source>
        <dbReference type="SAM" id="MobiDB-lite"/>
    </source>
</evidence>
<comment type="caution">
    <text evidence="2">The sequence shown here is derived from an EMBL/GenBank/DDBJ whole genome shotgun (WGS) entry which is preliminary data.</text>
</comment>
<name>A0ABT1GZP3_9NOCA</name>
<feature type="region of interest" description="Disordered" evidence="1">
    <location>
        <begin position="73"/>
        <end position="97"/>
    </location>
</feature>
<dbReference type="Proteomes" id="UP001205740">
    <property type="component" value="Unassembled WGS sequence"/>
</dbReference>
<proteinExistence type="predicted"/>
<sequence>MGSLRAACRTARPDRPGWADEVRAALARVLADDQEPSPHTGRMSVAAERVLAAVDTADLDALRAAVDRLETLDGTPAHVPDPAVRATAPGPPGTLMP</sequence>
<reference evidence="2 3" key="1">
    <citation type="submission" date="2022-06" db="EMBL/GenBank/DDBJ databases">
        <title>Genomic Encyclopedia of Archaeal and Bacterial Type Strains, Phase II (KMG-II): from individual species to whole genera.</title>
        <authorList>
            <person name="Goeker M."/>
        </authorList>
    </citation>
    <scope>NUCLEOTIDE SEQUENCE [LARGE SCALE GENOMIC DNA]</scope>
    <source>
        <strain evidence="2 3">DSM 45037</strain>
    </source>
</reference>
<evidence type="ECO:0000313" key="2">
    <source>
        <dbReference type="EMBL" id="MCP2160474.1"/>
    </source>
</evidence>
<dbReference type="EMBL" id="JAMTCG010000003">
    <property type="protein sequence ID" value="MCP2160474.1"/>
    <property type="molecule type" value="Genomic_DNA"/>
</dbReference>
<protein>
    <submittedName>
        <fullName evidence="2">Uncharacterized protein</fullName>
    </submittedName>
</protein>